<name>A0AAJ0GAE5_9PEZI</name>
<keyword evidence="5" id="KW-1185">Reference proteome</keyword>
<evidence type="ECO:0000313" key="4">
    <source>
        <dbReference type="EMBL" id="KAK3050622.1"/>
    </source>
</evidence>
<dbReference type="InterPro" id="IPR012338">
    <property type="entry name" value="Beta-lactam/transpept-like"/>
</dbReference>
<sequence>MTPVAPKVGADEEASGLSLLPHVLIELPNTVSLKIMSNYWTIAYFLIKLISSTVSTCFEPSTAFPVPSWPNGKHDLAPAFSAIGTGLDGLVANKKYDAVSISVEITSQSESLWSHFHTARKQNSTRPGASVVDGDSLYRIASITKTFTVLGLLYQHEAGNLNLETPIKHYIPELTGSIPWHDITLRALASQLSGIPRDFAQSDLLLELPDPTAIGLPPASKENLVRCDEYADFDPPCNETDLISWLNKAVPTFAPNQKSTYSNIAYELIGLAIARATNQTFESYIQDSILHPLNMTLSSFATPDDTHAVLPLGPNYWGIDEGVQNPTGGLYSSSADMSKFLRYVLTHYNAIATGINWLFPASWGGSTESFYGMPWEIFRTDRILEDSRRPVTFATKGGGLPGYVTLISVLPEYGLGVTVLVAFQDTPEILNEVQNLVTTSLVRAAEAFIWQDVEKVYDGTYTALDKHLNSTLELASSPSTGLIVNTFISNSTDILNHVAPGMFGNPTRAWRLQLFPTLLFKDEKKQEGEIFRLAPFFERDGKDRGAWDDFCFTEVDGQRYAGLPINEVVFWHERGEVEMPAWKVVMRRSENDEKLVVQG</sequence>
<dbReference type="AlphaFoldDB" id="A0AAJ0GAE5"/>
<evidence type="ECO:0000313" key="5">
    <source>
        <dbReference type="Proteomes" id="UP001271007"/>
    </source>
</evidence>
<organism evidence="4 5">
    <name type="scientific">Extremus antarcticus</name>
    <dbReference type="NCBI Taxonomy" id="702011"/>
    <lineage>
        <taxon>Eukaryota</taxon>
        <taxon>Fungi</taxon>
        <taxon>Dikarya</taxon>
        <taxon>Ascomycota</taxon>
        <taxon>Pezizomycotina</taxon>
        <taxon>Dothideomycetes</taxon>
        <taxon>Dothideomycetidae</taxon>
        <taxon>Mycosphaerellales</taxon>
        <taxon>Extremaceae</taxon>
        <taxon>Extremus</taxon>
    </lineage>
</organism>
<evidence type="ECO:0000259" key="2">
    <source>
        <dbReference type="Pfam" id="PF00144"/>
    </source>
</evidence>
<comment type="similarity">
    <text evidence="1">Belongs to the beta-lactamase family.</text>
</comment>
<dbReference type="Proteomes" id="UP001271007">
    <property type="component" value="Unassembled WGS sequence"/>
</dbReference>
<accession>A0AAJ0GAE5</accession>
<dbReference type="EMBL" id="JAWDJX010000031">
    <property type="protein sequence ID" value="KAK3050622.1"/>
    <property type="molecule type" value="Genomic_DNA"/>
</dbReference>
<comment type="caution">
    <text evidence="4">The sequence shown here is derived from an EMBL/GenBank/DDBJ whole genome shotgun (WGS) entry which is preliminary data.</text>
</comment>
<dbReference type="Pfam" id="PF26335">
    <property type="entry name" value="ARB_00930_C"/>
    <property type="match status" value="1"/>
</dbReference>
<evidence type="ECO:0000256" key="1">
    <source>
        <dbReference type="ARBA" id="ARBA00038473"/>
    </source>
</evidence>
<evidence type="ECO:0000259" key="3">
    <source>
        <dbReference type="Pfam" id="PF26335"/>
    </source>
</evidence>
<proteinExistence type="inferred from homology"/>
<evidence type="ECO:0008006" key="6">
    <source>
        <dbReference type="Google" id="ProtNLM"/>
    </source>
</evidence>
<feature type="domain" description="Beta-lactamase-like ARB-00930-like C-terminal" evidence="3">
    <location>
        <begin position="452"/>
        <end position="589"/>
    </location>
</feature>
<dbReference type="InterPro" id="IPR058664">
    <property type="entry name" value="ARB_00930-like_C"/>
</dbReference>
<dbReference type="PANTHER" id="PTHR22935:SF95">
    <property type="entry name" value="BETA-LACTAMASE-LIKE 1-RELATED"/>
    <property type="match status" value="1"/>
</dbReference>
<dbReference type="Pfam" id="PF00144">
    <property type="entry name" value="Beta-lactamase"/>
    <property type="match status" value="1"/>
</dbReference>
<dbReference type="Gene3D" id="3.40.710.10">
    <property type="entry name" value="DD-peptidase/beta-lactamase superfamily"/>
    <property type="match status" value="1"/>
</dbReference>
<dbReference type="InterPro" id="IPR051478">
    <property type="entry name" value="Beta-lactamase-like_AB/R"/>
</dbReference>
<feature type="domain" description="Beta-lactamase-related" evidence="2">
    <location>
        <begin position="131"/>
        <end position="425"/>
    </location>
</feature>
<gene>
    <name evidence="4" type="ORF">LTR09_008262</name>
</gene>
<dbReference type="InterPro" id="IPR001466">
    <property type="entry name" value="Beta-lactam-related"/>
</dbReference>
<dbReference type="PANTHER" id="PTHR22935">
    <property type="entry name" value="PENICILLIN-BINDING PROTEIN"/>
    <property type="match status" value="1"/>
</dbReference>
<dbReference type="SUPFAM" id="SSF56601">
    <property type="entry name" value="beta-lactamase/transpeptidase-like"/>
    <property type="match status" value="1"/>
</dbReference>
<protein>
    <recommendedName>
        <fullName evidence="6">Beta-lactamase-related domain-containing protein</fullName>
    </recommendedName>
</protein>
<reference evidence="4" key="1">
    <citation type="submission" date="2023-04" db="EMBL/GenBank/DDBJ databases">
        <title>Black Yeasts Isolated from many extreme environments.</title>
        <authorList>
            <person name="Coleine C."/>
            <person name="Stajich J.E."/>
            <person name="Selbmann L."/>
        </authorList>
    </citation>
    <scope>NUCLEOTIDE SEQUENCE</scope>
    <source>
        <strain evidence="4">CCFEE 5312</strain>
    </source>
</reference>